<evidence type="ECO:0000256" key="2">
    <source>
        <dbReference type="SAM" id="Phobius"/>
    </source>
</evidence>
<dbReference type="OrthoDB" id="5187941at2"/>
<protein>
    <submittedName>
        <fullName evidence="3">Uncharacterized protein</fullName>
    </submittedName>
</protein>
<feature type="transmembrane region" description="Helical" evidence="2">
    <location>
        <begin position="12"/>
        <end position="32"/>
    </location>
</feature>
<gene>
    <name evidence="3" type="ORF">FDO65_00740</name>
</gene>
<reference evidence="3 4" key="1">
    <citation type="submission" date="2019-05" db="EMBL/GenBank/DDBJ databases">
        <title>Nakamurella sp. N5BH11, whole genome shotgun sequence.</title>
        <authorList>
            <person name="Tuo L."/>
        </authorList>
    </citation>
    <scope>NUCLEOTIDE SEQUENCE [LARGE SCALE GENOMIC DNA]</scope>
    <source>
        <strain evidence="3 4">N5BH11</strain>
    </source>
</reference>
<comment type="caution">
    <text evidence="3">The sequence shown here is derived from an EMBL/GenBank/DDBJ whole genome shotgun (WGS) entry which is preliminary data.</text>
</comment>
<feature type="compositionally biased region" description="Low complexity" evidence="1">
    <location>
        <begin position="94"/>
        <end position="112"/>
    </location>
</feature>
<accession>A0A4U6QJM4</accession>
<dbReference type="EMBL" id="SZZH01000001">
    <property type="protein sequence ID" value="TKV60292.1"/>
    <property type="molecule type" value="Genomic_DNA"/>
</dbReference>
<keyword evidence="2" id="KW-1133">Transmembrane helix</keyword>
<evidence type="ECO:0000313" key="4">
    <source>
        <dbReference type="Proteomes" id="UP000306985"/>
    </source>
</evidence>
<dbReference type="AlphaFoldDB" id="A0A4U6QJM4"/>
<keyword evidence="2" id="KW-0472">Membrane</keyword>
<feature type="region of interest" description="Disordered" evidence="1">
    <location>
        <begin position="94"/>
        <end position="163"/>
    </location>
</feature>
<dbReference type="Proteomes" id="UP000306985">
    <property type="component" value="Unassembled WGS sequence"/>
</dbReference>
<dbReference type="RefSeq" id="WP_137447595.1">
    <property type="nucleotide sequence ID" value="NZ_SZZH01000001.1"/>
</dbReference>
<evidence type="ECO:0000256" key="1">
    <source>
        <dbReference type="SAM" id="MobiDB-lite"/>
    </source>
</evidence>
<keyword evidence="4" id="KW-1185">Reference proteome</keyword>
<organism evidence="3 4">
    <name type="scientific">Nakamurella flava</name>
    <dbReference type="NCBI Taxonomy" id="2576308"/>
    <lineage>
        <taxon>Bacteria</taxon>
        <taxon>Bacillati</taxon>
        <taxon>Actinomycetota</taxon>
        <taxon>Actinomycetes</taxon>
        <taxon>Nakamurellales</taxon>
        <taxon>Nakamurellaceae</taxon>
        <taxon>Nakamurella</taxon>
    </lineage>
</organism>
<name>A0A4U6QJM4_9ACTN</name>
<feature type="compositionally biased region" description="Basic and acidic residues" evidence="1">
    <location>
        <begin position="116"/>
        <end position="126"/>
    </location>
</feature>
<evidence type="ECO:0000313" key="3">
    <source>
        <dbReference type="EMBL" id="TKV60292.1"/>
    </source>
</evidence>
<feature type="transmembrane region" description="Helical" evidence="2">
    <location>
        <begin position="44"/>
        <end position="63"/>
    </location>
</feature>
<proteinExistence type="predicted"/>
<sequence length="183" mass="19900">MDRRFLRPGWMVGHLLVLAAVLTCLRLGVWQWDRTQETTGTAQNFGYAVLWPAFGVAFVYMWIRFLKLEQIKDSEDDAELTALAAGEHDLSVATDDAGVADGAAAPVAAEPPAVEPDDHPAGERTPGDSGEATPPPGRSRRRRSAPPVFLSAAEVPTEYDDDPELTAYNQALAALAEEDRRRG</sequence>
<keyword evidence="2" id="KW-0812">Transmembrane</keyword>